<accession>A0A077M2I0</accession>
<evidence type="ECO:0000313" key="2">
    <source>
        <dbReference type="Proteomes" id="UP000035720"/>
    </source>
</evidence>
<reference evidence="1 2" key="1">
    <citation type="journal article" date="2013" name="ISME J.">
        <title>A metabolic model for members of the genus Tetrasphaera involved in enhanced biological phosphorus removal.</title>
        <authorList>
            <person name="Kristiansen R."/>
            <person name="Nguyen H.T.T."/>
            <person name="Saunders A.M."/>
            <person name="Nielsen J.L."/>
            <person name="Wimmer R."/>
            <person name="Le V.Q."/>
            <person name="McIlroy S.J."/>
            <person name="Petrovski S."/>
            <person name="Seviour R.J."/>
            <person name="Calteau A."/>
            <person name="Nielsen K.L."/>
            <person name="Nielsen P.H."/>
        </authorList>
    </citation>
    <scope>NUCLEOTIDE SEQUENCE [LARGE SCALE GENOMIC DNA]</scope>
    <source>
        <strain evidence="1 2">Ben 74</strain>
    </source>
</reference>
<dbReference type="OrthoDB" id="6624781at2"/>
<dbReference type="AlphaFoldDB" id="A0A077M2I0"/>
<evidence type="ECO:0000313" key="1">
    <source>
        <dbReference type="EMBL" id="CCI51276.1"/>
    </source>
</evidence>
<sequence length="168" mass="17875">MGQPVRPLSVSVDIAAPPEAVWRVVADVRRTGEWSPECRKVVARGQVGLGSRFVGVNRRGVVVWPTNAKVVRFEPNRVLAYRIAENGSTWTYALEPITGGTRLTETRTAEAGLSRFASIFTGALLGGNDGHSDELEAGMTQSLATIKKVVEAGPAAPGDARPGHAGTW</sequence>
<evidence type="ECO:0008006" key="3">
    <source>
        <dbReference type="Google" id="ProtNLM"/>
    </source>
</evidence>
<dbReference type="Gene3D" id="3.30.530.20">
    <property type="match status" value="1"/>
</dbReference>
<proteinExistence type="predicted"/>
<dbReference type="EMBL" id="CAJC01000001">
    <property type="protein sequence ID" value="CCI51276.1"/>
    <property type="molecule type" value="Genomic_DNA"/>
</dbReference>
<dbReference type="RefSeq" id="WP_048543434.1">
    <property type="nucleotide sequence ID" value="NZ_HF571038.1"/>
</dbReference>
<name>A0A077M2I0_9MICO</name>
<dbReference type="SUPFAM" id="SSF55961">
    <property type="entry name" value="Bet v1-like"/>
    <property type="match status" value="1"/>
</dbReference>
<dbReference type="Pfam" id="PF10604">
    <property type="entry name" value="Polyketide_cyc2"/>
    <property type="match status" value="1"/>
</dbReference>
<keyword evidence="2" id="KW-1185">Reference proteome</keyword>
<comment type="caution">
    <text evidence="1">The sequence shown here is derived from an EMBL/GenBank/DDBJ whole genome shotgun (WGS) entry which is preliminary data.</text>
</comment>
<dbReference type="InterPro" id="IPR019587">
    <property type="entry name" value="Polyketide_cyclase/dehydratase"/>
</dbReference>
<dbReference type="CDD" id="cd07812">
    <property type="entry name" value="SRPBCC"/>
    <property type="match status" value="1"/>
</dbReference>
<dbReference type="STRING" id="1193518.BN13_10014"/>
<gene>
    <name evidence="1" type="ORF">BN13_10014</name>
</gene>
<dbReference type="Proteomes" id="UP000035720">
    <property type="component" value="Unassembled WGS sequence"/>
</dbReference>
<protein>
    <recommendedName>
        <fullName evidence="3">SRPBCC family protein</fullName>
    </recommendedName>
</protein>
<organism evidence="1 2">
    <name type="scientific">Nostocoides jenkinsii Ben 74</name>
    <dbReference type="NCBI Taxonomy" id="1193518"/>
    <lineage>
        <taxon>Bacteria</taxon>
        <taxon>Bacillati</taxon>
        <taxon>Actinomycetota</taxon>
        <taxon>Actinomycetes</taxon>
        <taxon>Micrococcales</taxon>
        <taxon>Intrasporangiaceae</taxon>
        <taxon>Nostocoides</taxon>
    </lineage>
</organism>
<dbReference type="InterPro" id="IPR023393">
    <property type="entry name" value="START-like_dom_sf"/>
</dbReference>